<accession>A0ABX1A261</accession>
<organism evidence="1 2">
    <name type="scientific">Actinacidiphila epipremni</name>
    <dbReference type="NCBI Taxonomy" id="2053013"/>
    <lineage>
        <taxon>Bacteria</taxon>
        <taxon>Bacillati</taxon>
        <taxon>Actinomycetota</taxon>
        <taxon>Actinomycetes</taxon>
        <taxon>Kitasatosporales</taxon>
        <taxon>Streptomycetaceae</taxon>
        <taxon>Actinacidiphila</taxon>
    </lineage>
</organism>
<protein>
    <recommendedName>
        <fullName evidence="3">DUF4177 domain-containing protein</fullName>
    </recommendedName>
</protein>
<keyword evidence="2" id="KW-1185">Reference proteome</keyword>
<evidence type="ECO:0000313" key="2">
    <source>
        <dbReference type="Proteomes" id="UP000734511"/>
    </source>
</evidence>
<dbReference type="RefSeq" id="WP_167986772.1">
    <property type="nucleotide sequence ID" value="NZ_JAATEJ010000037.1"/>
</dbReference>
<gene>
    <name evidence="1" type="ORF">HCN08_31710</name>
</gene>
<evidence type="ECO:0000313" key="1">
    <source>
        <dbReference type="EMBL" id="NJP47938.1"/>
    </source>
</evidence>
<dbReference type="Proteomes" id="UP000734511">
    <property type="component" value="Unassembled WGS sequence"/>
</dbReference>
<name>A0ABX1A261_9ACTN</name>
<comment type="caution">
    <text evidence="1">The sequence shown here is derived from an EMBL/GenBank/DDBJ whole genome shotgun (WGS) entry which is preliminary data.</text>
</comment>
<dbReference type="EMBL" id="JAATEJ010000037">
    <property type="protein sequence ID" value="NJP47938.1"/>
    <property type="molecule type" value="Genomic_DNA"/>
</dbReference>
<proteinExistence type="predicted"/>
<evidence type="ECO:0008006" key="3">
    <source>
        <dbReference type="Google" id="ProtNLM"/>
    </source>
</evidence>
<sequence length="79" mass="8590">MLEYKVVDVRATGRAPEAVGADLERALNEASAQGWTYRDTRPIIYNSSTTGYFLILLDRENGEDTGAPGRGDGLDGERA</sequence>
<reference evidence="1 2" key="1">
    <citation type="submission" date="2020-03" db="EMBL/GenBank/DDBJ databases">
        <title>WGS of actinomycetes isolated from Thailand.</title>
        <authorList>
            <person name="Thawai C."/>
        </authorList>
    </citation>
    <scope>NUCLEOTIDE SEQUENCE [LARGE SCALE GENOMIC DNA]</scope>
    <source>
        <strain evidence="1 2">PRB2-1</strain>
    </source>
</reference>